<sequence length="80" mass="8592">MGSIGSTASSFYPSRGRSSRNSSSARQAEYRAAGNQAGALAERERELTAARRNETLHLSSIPYGSRISSMRDSGYSSSSR</sequence>
<feature type="compositionally biased region" description="Polar residues" evidence="1">
    <location>
        <begin position="1"/>
        <end position="12"/>
    </location>
</feature>
<evidence type="ECO:0000256" key="1">
    <source>
        <dbReference type="SAM" id="MobiDB-lite"/>
    </source>
</evidence>
<proteinExistence type="predicted"/>
<feature type="region of interest" description="Disordered" evidence="1">
    <location>
        <begin position="60"/>
        <end position="80"/>
    </location>
</feature>
<name>A0A8H7VSF4_9FUNG</name>
<evidence type="ECO:0000313" key="3">
    <source>
        <dbReference type="Proteomes" id="UP000613177"/>
    </source>
</evidence>
<accession>A0A8H7VSF4</accession>
<organism evidence="2 3">
    <name type="scientific">Thamnidium elegans</name>
    <dbReference type="NCBI Taxonomy" id="101142"/>
    <lineage>
        <taxon>Eukaryota</taxon>
        <taxon>Fungi</taxon>
        <taxon>Fungi incertae sedis</taxon>
        <taxon>Mucoromycota</taxon>
        <taxon>Mucoromycotina</taxon>
        <taxon>Mucoromycetes</taxon>
        <taxon>Mucorales</taxon>
        <taxon>Mucorineae</taxon>
        <taxon>Mucoraceae</taxon>
        <taxon>Thamnidium</taxon>
    </lineage>
</organism>
<feature type="compositionally biased region" description="Low complexity" evidence="1">
    <location>
        <begin position="14"/>
        <end position="26"/>
    </location>
</feature>
<protein>
    <submittedName>
        <fullName evidence="2">Uncharacterized protein</fullName>
    </submittedName>
</protein>
<reference evidence="2" key="1">
    <citation type="submission" date="2021-01" db="EMBL/GenBank/DDBJ databases">
        <title>Metabolic potential, ecology and presence of endohyphal bacteria is reflected in genomic diversity of Mucoromycotina.</title>
        <authorList>
            <person name="Muszewska A."/>
            <person name="Okrasinska A."/>
            <person name="Steczkiewicz K."/>
            <person name="Drgas O."/>
            <person name="Orlowska M."/>
            <person name="Perlinska-Lenart U."/>
            <person name="Aleksandrzak-Piekarczyk T."/>
            <person name="Szatraj K."/>
            <person name="Zielenkiewicz U."/>
            <person name="Pilsyk S."/>
            <person name="Malc E."/>
            <person name="Mieczkowski P."/>
            <person name="Kruszewska J.S."/>
            <person name="Biernat P."/>
            <person name="Pawlowska J."/>
        </authorList>
    </citation>
    <scope>NUCLEOTIDE SEQUENCE</scope>
    <source>
        <strain evidence="2">WA0000018081</strain>
    </source>
</reference>
<evidence type="ECO:0000313" key="2">
    <source>
        <dbReference type="EMBL" id="KAG2231380.1"/>
    </source>
</evidence>
<feature type="region of interest" description="Disordered" evidence="1">
    <location>
        <begin position="1"/>
        <end position="46"/>
    </location>
</feature>
<gene>
    <name evidence="2" type="ORF">INT48_007505</name>
</gene>
<dbReference type="AlphaFoldDB" id="A0A8H7VSF4"/>
<comment type="caution">
    <text evidence="2">The sequence shown here is derived from an EMBL/GenBank/DDBJ whole genome shotgun (WGS) entry which is preliminary data.</text>
</comment>
<dbReference type="Proteomes" id="UP000613177">
    <property type="component" value="Unassembled WGS sequence"/>
</dbReference>
<feature type="compositionally biased region" description="Low complexity" evidence="1">
    <location>
        <begin position="65"/>
        <end position="80"/>
    </location>
</feature>
<dbReference type="EMBL" id="JAEPRE010000154">
    <property type="protein sequence ID" value="KAG2231380.1"/>
    <property type="molecule type" value="Genomic_DNA"/>
</dbReference>
<keyword evidence="3" id="KW-1185">Reference proteome</keyword>